<evidence type="ECO:0000313" key="10">
    <source>
        <dbReference type="Proteomes" id="UP000440732"/>
    </source>
</evidence>
<evidence type="ECO:0000256" key="1">
    <source>
        <dbReference type="SAM" id="MobiDB-lite"/>
    </source>
</evidence>
<evidence type="ECO:0000313" key="4">
    <source>
        <dbReference type="EMBL" id="KAE9099209.1"/>
    </source>
</evidence>
<dbReference type="EMBL" id="QXFW01000898">
    <property type="protein sequence ID" value="KAE9000644.1"/>
    <property type="molecule type" value="Genomic_DNA"/>
</dbReference>
<evidence type="ECO:0000313" key="12">
    <source>
        <dbReference type="Proteomes" id="UP000476176"/>
    </source>
</evidence>
<dbReference type="EMBL" id="QXFX01000987">
    <property type="protein sequence ID" value="KAE9099209.1"/>
    <property type="molecule type" value="Genomic_DNA"/>
</dbReference>
<dbReference type="Proteomes" id="UP000429523">
    <property type="component" value="Unassembled WGS sequence"/>
</dbReference>
<comment type="caution">
    <text evidence="7">The sequence shown here is derived from an EMBL/GenBank/DDBJ whole genome shotgun (WGS) entry which is preliminary data.</text>
</comment>
<evidence type="ECO:0000313" key="5">
    <source>
        <dbReference type="EMBL" id="KAE9133139.1"/>
    </source>
</evidence>
<dbReference type="Proteomes" id="UP000476176">
    <property type="component" value="Unassembled WGS sequence"/>
</dbReference>
<evidence type="ECO:0000313" key="11">
    <source>
        <dbReference type="Proteomes" id="UP000460718"/>
    </source>
</evidence>
<evidence type="ECO:0000313" key="2">
    <source>
        <dbReference type="EMBL" id="KAE8932219.1"/>
    </source>
</evidence>
<dbReference type="EMBL" id="QXGF01001144">
    <property type="protein sequence ID" value="KAE8932219.1"/>
    <property type="molecule type" value="Genomic_DNA"/>
</dbReference>
<evidence type="ECO:0000313" key="6">
    <source>
        <dbReference type="EMBL" id="KAE9212401.1"/>
    </source>
</evidence>
<evidence type="ECO:0000313" key="3">
    <source>
        <dbReference type="EMBL" id="KAE9000644.1"/>
    </source>
</evidence>
<dbReference type="Proteomes" id="UP000440732">
    <property type="component" value="Unassembled WGS sequence"/>
</dbReference>
<proteinExistence type="predicted"/>
<protein>
    <submittedName>
        <fullName evidence="7">Uncharacterized protein</fullName>
    </submittedName>
</protein>
<feature type="compositionally biased region" description="Polar residues" evidence="1">
    <location>
        <begin position="58"/>
        <end position="68"/>
    </location>
</feature>
<dbReference type="Proteomes" id="UP000488956">
    <property type="component" value="Unassembled WGS sequence"/>
</dbReference>
<accession>A0A6A3ZSK8</accession>
<reference evidence="8 9" key="1">
    <citation type="submission" date="2018-08" db="EMBL/GenBank/DDBJ databases">
        <title>Genomic investigation of the strawberry pathogen Phytophthora fragariae indicates pathogenicity is determined by transcriptional variation in three key races.</title>
        <authorList>
            <person name="Adams T.M."/>
            <person name="Armitage A.D."/>
            <person name="Sobczyk M.K."/>
            <person name="Bates H.J."/>
            <person name="Dunwell J.M."/>
            <person name="Nellist C.F."/>
            <person name="Harrison R.J."/>
        </authorList>
    </citation>
    <scope>NUCLEOTIDE SEQUENCE [LARGE SCALE GENOMIC DNA]</scope>
    <source>
        <strain evidence="7 9">BC-1</strain>
        <strain evidence="6 12">BC-23</strain>
        <strain evidence="5 10">NOV-5</strain>
        <strain evidence="2 8">NOV-9</strain>
        <strain evidence="4 13">ONT-3</strain>
        <strain evidence="3 11">SCRP245</strain>
    </source>
</reference>
<dbReference type="EMBL" id="QXGD01000366">
    <property type="protein sequence ID" value="KAE9241793.1"/>
    <property type="molecule type" value="Genomic_DNA"/>
</dbReference>
<dbReference type="EMBL" id="QXGA01000981">
    <property type="protein sequence ID" value="KAE9133139.1"/>
    <property type="molecule type" value="Genomic_DNA"/>
</dbReference>
<sequence>MCALLAGDSRATAKEAETVGQFDASVLLRCLPDSTGVVDAIDESGSCVAANNDEDTPSDTGDQHTTPVKLSVPPSAGKRTERIKRYQDGRLKNKAATAKDDTKESVASFMRTAQAYFQLKMKLLEREIVTQATHDV</sequence>
<dbReference type="Proteomes" id="UP000460718">
    <property type="component" value="Unassembled WGS sequence"/>
</dbReference>
<feature type="region of interest" description="Disordered" evidence="1">
    <location>
        <begin position="48"/>
        <end position="78"/>
    </location>
</feature>
<dbReference type="AlphaFoldDB" id="A0A6A3ZSK8"/>
<evidence type="ECO:0000313" key="8">
    <source>
        <dbReference type="Proteomes" id="UP000429523"/>
    </source>
</evidence>
<dbReference type="Proteomes" id="UP000440367">
    <property type="component" value="Unassembled WGS sequence"/>
</dbReference>
<evidence type="ECO:0000313" key="13">
    <source>
        <dbReference type="Proteomes" id="UP000488956"/>
    </source>
</evidence>
<evidence type="ECO:0000313" key="9">
    <source>
        <dbReference type="Proteomes" id="UP000440367"/>
    </source>
</evidence>
<organism evidence="7 9">
    <name type="scientific">Phytophthora fragariae</name>
    <dbReference type="NCBI Taxonomy" id="53985"/>
    <lineage>
        <taxon>Eukaryota</taxon>
        <taxon>Sar</taxon>
        <taxon>Stramenopiles</taxon>
        <taxon>Oomycota</taxon>
        <taxon>Peronosporomycetes</taxon>
        <taxon>Peronosporales</taxon>
        <taxon>Peronosporaceae</taxon>
        <taxon>Phytophthora</taxon>
    </lineage>
</organism>
<evidence type="ECO:0000313" key="7">
    <source>
        <dbReference type="EMBL" id="KAE9241793.1"/>
    </source>
</evidence>
<gene>
    <name evidence="7" type="ORF">PF002_g9078</name>
    <name evidence="6" type="ORF">PF004_g15636</name>
    <name evidence="5" type="ORF">PF006_g15102</name>
    <name evidence="2" type="ORF">PF009_g17741</name>
    <name evidence="4" type="ORF">PF010_g15280</name>
    <name evidence="3" type="ORF">PF011_g14090</name>
</gene>
<name>A0A6A3ZSK8_9STRA</name>
<dbReference type="EMBL" id="QXGC01001061">
    <property type="protein sequence ID" value="KAE9212401.1"/>
    <property type="molecule type" value="Genomic_DNA"/>
</dbReference>